<dbReference type="PATRIC" id="fig|889378.3.peg.1387"/>
<dbReference type="HOGENOM" id="CLU_016508_2_1_12"/>
<dbReference type="KEGG" id="sfc:Spiaf_1393"/>
<dbReference type="Gene3D" id="2.60.120.200">
    <property type="match status" value="1"/>
</dbReference>
<dbReference type="EMBL" id="CP003282">
    <property type="protein sequence ID" value="AFG37459.1"/>
    <property type="molecule type" value="Genomic_DNA"/>
</dbReference>
<dbReference type="AlphaFoldDB" id="H9UIW6"/>
<dbReference type="GO" id="GO:0005975">
    <property type="term" value="P:carbohydrate metabolic process"/>
    <property type="evidence" value="ECO:0007669"/>
    <property type="project" value="InterPro"/>
</dbReference>
<dbReference type="CDD" id="cd09000">
    <property type="entry name" value="GH43_SXA-like"/>
    <property type="match status" value="1"/>
</dbReference>
<organism evidence="8 9">
    <name type="scientific">Spirochaeta africana (strain ATCC 700263 / DSM 8902 / Z-7692)</name>
    <dbReference type="NCBI Taxonomy" id="889378"/>
    <lineage>
        <taxon>Bacteria</taxon>
        <taxon>Pseudomonadati</taxon>
        <taxon>Spirochaetota</taxon>
        <taxon>Spirochaetia</taxon>
        <taxon>Spirochaetales</taxon>
        <taxon>Spirochaetaceae</taxon>
        <taxon>Spirochaeta</taxon>
    </lineage>
</organism>
<feature type="domain" description="Beta-xylosidase C-terminal Concanavalin A-like" evidence="7">
    <location>
        <begin position="350"/>
        <end position="547"/>
    </location>
</feature>
<dbReference type="SUPFAM" id="SSF49899">
    <property type="entry name" value="Concanavalin A-like lectins/glucanases"/>
    <property type="match status" value="1"/>
</dbReference>
<keyword evidence="2 6" id="KW-0378">Hydrolase</keyword>
<feature type="site" description="Important for catalytic activity, responsible for pKa modulation of the active site Glu and correct orientation of both the proton donor and substrate" evidence="5">
    <location>
        <position position="135"/>
    </location>
</feature>
<gene>
    <name evidence="8" type="ordered locus">Spiaf_1393</name>
</gene>
<evidence type="ECO:0000313" key="9">
    <source>
        <dbReference type="Proteomes" id="UP000007383"/>
    </source>
</evidence>
<dbReference type="InterPro" id="IPR051795">
    <property type="entry name" value="Glycosyl_Hydrlase_43"/>
</dbReference>
<keyword evidence="3 6" id="KW-0326">Glycosidase</keyword>
<dbReference type="PANTHER" id="PTHR42812">
    <property type="entry name" value="BETA-XYLOSIDASE"/>
    <property type="match status" value="1"/>
</dbReference>
<dbReference type="SUPFAM" id="SSF75005">
    <property type="entry name" value="Arabinanase/levansucrase/invertase"/>
    <property type="match status" value="1"/>
</dbReference>
<name>H9UIW6_SPIAZ</name>
<sequence>MNQIQNPVLKGFHADPAICRVGDTFYIAVSTFEWFPGVLIYRSSNLRDWELAGRPLERVSQLNMAGNPSSGGIWAPCLSYADGRFWLIYTDVKNWAGAPPEYSNGFKDAHNYLVTAETVAGPWSDPIYMNSSGFDPSLFHDDDGRRWFVNMIWDYRPHRNSFAGIVLQEYNHREQKLVGPVQNIFTGSPLKLTEAPHLYKRNGWYYLMTAEGGTSYSHAVTLARSPNIEGPYELHPQTPLLSSVADWQAFRQAETNGGDIIPALCTGIQKAGHGSMAPVSDTVWVLAHLCGRPLPGTLRCPLGRETALQRLVWKDDGWPWPEAAVPQTTVSFPEIGGLPAATEEPPYTWREDFDNAQPAAELQSLRLPLGERADLSINRGWLCLRGAESPESRFRQSLLARRVQHFAWAAETRMRFSPADFQQFAGLVVRYDERTQYILRMHGGDNGQPELGLIVYNDGRIELPLGEQEQPLDSDEVYLGVDVCHADLQFRWSPDGSVWHTIGPVLDASKLSDEYAMPMGFTGAFVGLACFDTSGRKTPAFFDYLAYHETG</sequence>
<dbReference type="GO" id="GO:0004553">
    <property type="term" value="F:hydrolase activity, hydrolyzing O-glycosyl compounds"/>
    <property type="evidence" value="ECO:0007669"/>
    <property type="project" value="InterPro"/>
</dbReference>
<dbReference type="OrthoDB" id="9801455at2"/>
<evidence type="ECO:0000259" key="7">
    <source>
        <dbReference type="Pfam" id="PF17851"/>
    </source>
</evidence>
<accession>H9UIW6</accession>
<dbReference type="Pfam" id="PF04616">
    <property type="entry name" value="Glyco_hydro_43"/>
    <property type="match status" value="1"/>
</dbReference>
<dbReference type="Proteomes" id="UP000007383">
    <property type="component" value="Chromosome"/>
</dbReference>
<dbReference type="InterPro" id="IPR013320">
    <property type="entry name" value="ConA-like_dom_sf"/>
</dbReference>
<dbReference type="Pfam" id="PF17851">
    <property type="entry name" value="GH43_C2"/>
    <property type="match status" value="1"/>
</dbReference>
<protein>
    <submittedName>
        <fullName evidence="8">Beta-xylosidase</fullName>
    </submittedName>
</protein>
<dbReference type="Gene3D" id="2.115.10.20">
    <property type="entry name" value="Glycosyl hydrolase domain, family 43"/>
    <property type="match status" value="1"/>
</dbReference>
<dbReference type="STRING" id="889378.Spiaf_1393"/>
<dbReference type="InterPro" id="IPR041542">
    <property type="entry name" value="GH43_C2"/>
</dbReference>
<evidence type="ECO:0000256" key="1">
    <source>
        <dbReference type="ARBA" id="ARBA00009865"/>
    </source>
</evidence>
<dbReference type="InterPro" id="IPR023296">
    <property type="entry name" value="Glyco_hydro_beta-prop_sf"/>
</dbReference>
<feature type="active site" description="Proton donor" evidence="4">
    <location>
        <position position="194"/>
    </location>
</feature>
<evidence type="ECO:0000313" key="8">
    <source>
        <dbReference type="EMBL" id="AFG37459.1"/>
    </source>
</evidence>
<evidence type="ECO:0000256" key="5">
    <source>
        <dbReference type="PIRSR" id="PIRSR606710-2"/>
    </source>
</evidence>
<evidence type="ECO:0000256" key="2">
    <source>
        <dbReference type="ARBA" id="ARBA00022801"/>
    </source>
</evidence>
<keyword evidence="9" id="KW-1185">Reference proteome</keyword>
<dbReference type="InterPro" id="IPR006710">
    <property type="entry name" value="Glyco_hydro_43"/>
</dbReference>
<proteinExistence type="inferred from homology"/>
<feature type="active site" description="Proton acceptor" evidence="4">
    <location>
        <position position="15"/>
    </location>
</feature>
<dbReference type="eggNOG" id="COG3507">
    <property type="taxonomic scope" value="Bacteria"/>
</dbReference>
<evidence type="ECO:0000256" key="4">
    <source>
        <dbReference type="PIRSR" id="PIRSR606710-1"/>
    </source>
</evidence>
<dbReference type="PANTHER" id="PTHR42812:SF12">
    <property type="entry name" value="BETA-XYLOSIDASE-RELATED"/>
    <property type="match status" value="1"/>
</dbReference>
<comment type="similarity">
    <text evidence="1 6">Belongs to the glycosyl hydrolase 43 family.</text>
</comment>
<dbReference type="RefSeq" id="WP_014455444.1">
    <property type="nucleotide sequence ID" value="NC_017098.1"/>
</dbReference>
<evidence type="ECO:0000256" key="3">
    <source>
        <dbReference type="ARBA" id="ARBA00023295"/>
    </source>
</evidence>
<reference evidence="9" key="1">
    <citation type="journal article" date="2013" name="Stand. Genomic Sci.">
        <title>Complete genome sequence of the halophilic bacterium Spirochaeta africana type strain (Z-7692(T)) from the alkaline Lake Magadi in the East African Rift.</title>
        <authorList>
            <person name="Liolos K."/>
            <person name="Abt B."/>
            <person name="Scheuner C."/>
            <person name="Teshima H."/>
            <person name="Held B."/>
            <person name="Lapidus A."/>
            <person name="Nolan M."/>
            <person name="Lucas S."/>
            <person name="Deshpande S."/>
            <person name="Cheng J.F."/>
            <person name="Tapia R."/>
            <person name="Goodwin L.A."/>
            <person name="Pitluck S."/>
            <person name="Pagani I."/>
            <person name="Ivanova N."/>
            <person name="Mavromatis K."/>
            <person name="Mikhailova N."/>
            <person name="Huntemann M."/>
            <person name="Pati A."/>
            <person name="Chen A."/>
            <person name="Palaniappan K."/>
            <person name="Land M."/>
            <person name="Rohde M."/>
            <person name="Tindall B.J."/>
            <person name="Detter J.C."/>
            <person name="Goker M."/>
            <person name="Bristow J."/>
            <person name="Eisen J.A."/>
            <person name="Markowitz V."/>
            <person name="Hugenholtz P."/>
            <person name="Woyke T."/>
            <person name="Klenk H.P."/>
            <person name="Kyrpides N.C."/>
        </authorList>
    </citation>
    <scope>NUCLEOTIDE SEQUENCE</scope>
    <source>
        <strain evidence="9">ATCC 700263 / DSM 8902 / Z-7692</strain>
    </source>
</reference>
<evidence type="ECO:0000256" key="6">
    <source>
        <dbReference type="RuleBase" id="RU361187"/>
    </source>
</evidence>